<feature type="compositionally biased region" description="Polar residues" evidence="1">
    <location>
        <begin position="40"/>
        <end position="53"/>
    </location>
</feature>
<accession>A0AB39YS74</accession>
<reference evidence="2" key="1">
    <citation type="submission" date="2024-07" db="EMBL/GenBank/DDBJ databases">
        <authorList>
            <person name="Li J."/>
            <person name="Wei H."/>
            <person name="Ma J."/>
        </authorList>
    </citation>
    <scope>NUCLEOTIDE SEQUENCE</scope>
    <source>
        <strain evidence="2">AMU7</strain>
    </source>
</reference>
<evidence type="ECO:0000313" key="2">
    <source>
        <dbReference type="EMBL" id="XDV72599.1"/>
    </source>
</evidence>
<sequence>MNLPLFHDPLQGAVTVDAPSRDPQLHRPARTSRRPAHPATRSSKPGSNPTPSARQREVAKVAEDLQALMARSGKL</sequence>
<feature type="compositionally biased region" description="Basic residues" evidence="1">
    <location>
        <begin position="27"/>
        <end position="36"/>
    </location>
</feature>
<protein>
    <submittedName>
        <fullName evidence="2">Uncharacterized protein</fullName>
    </submittedName>
</protein>
<proteinExistence type="predicted"/>
<dbReference type="RefSeq" id="WP_207596468.1">
    <property type="nucleotide sequence ID" value="NZ_CP165735.1"/>
</dbReference>
<dbReference type="AlphaFoldDB" id="A0AB39YS74"/>
<dbReference type="EMBL" id="CP165735">
    <property type="protein sequence ID" value="XDV72599.1"/>
    <property type="molecule type" value="Genomic_DNA"/>
</dbReference>
<organism evidence="2">
    <name type="scientific">Paenarthrobacter sp. AMU7</name>
    <dbReference type="NCBI Taxonomy" id="3162492"/>
    <lineage>
        <taxon>Bacteria</taxon>
        <taxon>Bacillati</taxon>
        <taxon>Actinomycetota</taxon>
        <taxon>Actinomycetes</taxon>
        <taxon>Micrococcales</taxon>
        <taxon>Micrococcaceae</taxon>
        <taxon>Paenarthrobacter</taxon>
    </lineage>
</organism>
<name>A0AB39YS74_9MICC</name>
<evidence type="ECO:0000256" key="1">
    <source>
        <dbReference type="SAM" id="MobiDB-lite"/>
    </source>
</evidence>
<feature type="region of interest" description="Disordered" evidence="1">
    <location>
        <begin position="1"/>
        <end position="58"/>
    </location>
</feature>
<gene>
    <name evidence="2" type="ORF">ABQM86_05385</name>
</gene>